<organism evidence="1 2">
    <name type="scientific">Neisseria sicca ATCC 29256</name>
    <dbReference type="NCBI Taxonomy" id="547045"/>
    <lineage>
        <taxon>Bacteria</taxon>
        <taxon>Pseudomonadati</taxon>
        <taxon>Pseudomonadota</taxon>
        <taxon>Betaproteobacteria</taxon>
        <taxon>Neisseriales</taxon>
        <taxon>Neisseriaceae</taxon>
        <taxon>Neisseria</taxon>
    </lineage>
</organism>
<comment type="caution">
    <text evidence="1">The sequence shown here is derived from an EMBL/GenBank/DDBJ whole genome shotgun (WGS) entry which is preliminary data.</text>
</comment>
<protein>
    <submittedName>
        <fullName evidence="1">Uncharacterized protein</fullName>
    </submittedName>
</protein>
<evidence type="ECO:0000313" key="1">
    <source>
        <dbReference type="EMBL" id="EET44010.1"/>
    </source>
</evidence>
<keyword evidence="2" id="KW-1185">Reference proteome</keyword>
<dbReference type="Proteomes" id="UP000005365">
    <property type="component" value="Unassembled WGS sequence"/>
</dbReference>
<dbReference type="EMBL" id="ACKO02000013">
    <property type="protein sequence ID" value="EET44010.1"/>
    <property type="molecule type" value="Genomic_DNA"/>
</dbReference>
<accession>C6M6N9</accession>
<dbReference type="AlphaFoldDB" id="C6M6N9"/>
<reference evidence="1" key="1">
    <citation type="submission" date="2009-07" db="EMBL/GenBank/DDBJ databases">
        <authorList>
            <person name="Weinstock G."/>
            <person name="Sodergren E."/>
            <person name="Clifton S."/>
            <person name="Fulton L."/>
            <person name="Fulton B."/>
            <person name="Courtney L."/>
            <person name="Fronick C."/>
            <person name="Harrison M."/>
            <person name="Strong C."/>
            <person name="Farmer C."/>
            <person name="Delahaunty K."/>
            <person name="Markovic C."/>
            <person name="Hall O."/>
            <person name="Minx P."/>
            <person name="Tomlinson C."/>
            <person name="Mitreva M."/>
            <person name="Nelson J."/>
            <person name="Hou S."/>
            <person name="Wollam A."/>
            <person name="Pepin K.H."/>
            <person name="Johnson M."/>
            <person name="Bhonagiri V."/>
            <person name="Nash W.E."/>
            <person name="Warren W."/>
            <person name="Chinwalla A."/>
            <person name="Mardis E.R."/>
            <person name="Wilson R.K."/>
        </authorList>
    </citation>
    <scope>NUCLEOTIDE SEQUENCE [LARGE SCALE GENOMIC DNA]</scope>
    <source>
        <strain evidence="1">ATCC 29256</strain>
    </source>
</reference>
<evidence type="ECO:0000313" key="2">
    <source>
        <dbReference type="Proteomes" id="UP000005365"/>
    </source>
</evidence>
<gene>
    <name evidence="1" type="ORF">NEISICOT_02191</name>
</gene>
<name>C6M6N9_NEISI</name>
<sequence>MQFRGRPNPFSDDLFQAFVRFAQESRSGLSRPQSRILIIEYQLIRYIISRQYKTFSIC</sequence>
<proteinExistence type="predicted"/>